<dbReference type="AlphaFoldDB" id="A0A0C3AN52"/>
<reference evidence="2" key="2">
    <citation type="submission" date="2015-01" db="EMBL/GenBank/DDBJ databases">
        <title>Evolutionary Origins and Diversification of the Mycorrhizal Mutualists.</title>
        <authorList>
            <consortium name="DOE Joint Genome Institute"/>
            <consortium name="Mycorrhizal Genomics Consortium"/>
            <person name="Kohler A."/>
            <person name="Kuo A."/>
            <person name="Nagy L.G."/>
            <person name="Floudas D."/>
            <person name="Copeland A."/>
            <person name="Barry K.W."/>
            <person name="Cichocki N."/>
            <person name="Veneault-Fourrey C."/>
            <person name="LaButti K."/>
            <person name="Lindquist E.A."/>
            <person name="Lipzen A."/>
            <person name="Lundell T."/>
            <person name="Morin E."/>
            <person name="Murat C."/>
            <person name="Riley R."/>
            <person name="Ohm R."/>
            <person name="Sun H."/>
            <person name="Tunlid A."/>
            <person name="Henrissat B."/>
            <person name="Grigoriev I.V."/>
            <person name="Hibbett D.S."/>
            <person name="Martin F."/>
        </authorList>
    </citation>
    <scope>NUCLEOTIDE SEQUENCE [LARGE SCALE GENOMIC DNA]</scope>
    <source>
        <strain evidence="2">MAFF 305830</strain>
    </source>
</reference>
<reference evidence="1 2" key="1">
    <citation type="submission" date="2014-04" db="EMBL/GenBank/DDBJ databases">
        <authorList>
            <consortium name="DOE Joint Genome Institute"/>
            <person name="Kuo A."/>
            <person name="Zuccaro A."/>
            <person name="Kohler A."/>
            <person name="Nagy L.G."/>
            <person name="Floudas D."/>
            <person name="Copeland A."/>
            <person name="Barry K.W."/>
            <person name="Cichocki N."/>
            <person name="Veneault-Fourrey C."/>
            <person name="LaButti K."/>
            <person name="Lindquist E.A."/>
            <person name="Lipzen A."/>
            <person name="Lundell T."/>
            <person name="Morin E."/>
            <person name="Murat C."/>
            <person name="Sun H."/>
            <person name="Tunlid A."/>
            <person name="Henrissat B."/>
            <person name="Grigoriev I.V."/>
            <person name="Hibbett D.S."/>
            <person name="Martin F."/>
            <person name="Nordberg H.P."/>
            <person name="Cantor M.N."/>
            <person name="Hua S.X."/>
        </authorList>
    </citation>
    <scope>NUCLEOTIDE SEQUENCE [LARGE SCALE GENOMIC DNA]</scope>
    <source>
        <strain evidence="1 2">MAFF 305830</strain>
    </source>
</reference>
<dbReference type="Proteomes" id="UP000054097">
    <property type="component" value="Unassembled WGS sequence"/>
</dbReference>
<dbReference type="HOGENOM" id="CLU_2962340_0_0_1"/>
<keyword evidence="2" id="KW-1185">Reference proteome</keyword>
<proteinExistence type="predicted"/>
<accession>A0A0C3AN52</accession>
<dbReference type="EMBL" id="KN824382">
    <property type="protein sequence ID" value="KIM21459.1"/>
    <property type="molecule type" value="Genomic_DNA"/>
</dbReference>
<sequence length="59" mass="6411">MTCIPMNHKPSPDKNDETDAGSLLSTHIIVCNSTLCPVLFATSSVPLNLNVFRSQARPQ</sequence>
<gene>
    <name evidence="1" type="ORF">M408DRAFT_333429</name>
</gene>
<name>A0A0C3AN52_SERVB</name>
<evidence type="ECO:0000313" key="1">
    <source>
        <dbReference type="EMBL" id="KIM21459.1"/>
    </source>
</evidence>
<evidence type="ECO:0000313" key="2">
    <source>
        <dbReference type="Proteomes" id="UP000054097"/>
    </source>
</evidence>
<organism evidence="1 2">
    <name type="scientific">Serendipita vermifera MAFF 305830</name>
    <dbReference type="NCBI Taxonomy" id="933852"/>
    <lineage>
        <taxon>Eukaryota</taxon>
        <taxon>Fungi</taxon>
        <taxon>Dikarya</taxon>
        <taxon>Basidiomycota</taxon>
        <taxon>Agaricomycotina</taxon>
        <taxon>Agaricomycetes</taxon>
        <taxon>Sebacinales</taxon>
        <taxon>Serendipitaceae</taxon>
        <taxon>Serendipita</taxon>
    </lineage>
</organism>
<protein>
    <submittedName>
        <fullName evidence="1">Uncharacterized protein</fullName>
    </submittedName>
</protein>